<keyword evidence="2" id="KW-1185">Reference proteome</keyword>
<accession>A0ABT0PFC5</accession>
<evidence type="ECO:0000313" key="1">
    <source>
        <dbReference type="EMBL" id="MCL6270079.1"/>
    </source>
</evidence>
<dbReference type="EMBL" id="JAMFLX010000010">
    <property type="protein sequence ID" value="MCL6270079.1"/>
    <property type="molecule type" value="Genomic_DNA"/>
</dbReference>
<dbReference type="Pfam" id="PF13489">
    <property type="entry name" value="Methyltransf_23"/>
    <property type="match status" value="1"/>
</dbReference>
<proteinExistence type="predicted"/>
<reference evidence="1 2" key="1">
    <citation type="submission" date="2022-05" db="EMBL/GenBank/DDBJ databases">
        <authorList>
            <person name="Park J.-S."/>
        </authorList>
    </citation>
    <scope>NUCLEOTIDE SEQUENCE [LARGE SCALE GENOMIC DNA]</scope>
    <source>
        <strain evidence="1 2">2012CJ34-2</strain>
    </source>
</reference>
<organism evidence="1 2">
    <name type="scientific">Parendozoicomonas callyspongiae</name>
    <dbReference type="NCBI Taxonomy" id="2942213"/>
    <lineage>
        <taxon>Bacteria</taxon>
        <taxon>Pseudomonadati</taxon>
        <taxon>Pseudomonadota</taxon>
        <taxon>Gammaproteobacteria</taxon>
        <taxon>Oceanospirillales</taxon>
        <taxon>Endozoicomonadaceae</taxon>
        <taxon>Parendozoicomonas</taxon>
    </lineage>
</organism>
<comment type="caution">
    <text evidence="1">The sequence shown here is derived from an EMBL/GenBank/DDBJ whole genome shotgun (WGS) entry which is preliminary data.</text>
</comment>
<dbReference type="GO" id="GO:0032259">
    <property type="term" value="P:methylation"/>
    <property type="evidence" value="ECO:0007669"/>
    <property type="project" value="UniProtKB-KW"/>
</dbReference>
<name>A0ABT0PFC5_9GAMM</name>
<gene>
    <name evidence="1" type="ORF">M3P05_09055</name>
</gene>
<dbReference type="Proteomes" id="UP001203338">
    <property type="component" value="Unassembled WGS sequence"/>
</dbReference>
<dbReference type="GO" id="GO:0008168">
    <property type="term" value="F:methyltransferase activity"/>
    <property type="evidence" value="ECO:0007669"/>
    <property type="project" value="UniProtKB-KW"/>
</dbReference>
<sequence>MNFCSSYMSDLCCPLCGCSHTDSWHQDKHREYVKCRECELVFVPPAWHLSPEDEKSYYDLHNNNIDDPGYRTFLNRMYQPVAERIDSGACGLDFGCGPGPALATMFMEAGHPMAIFDLYFANNPEVLEKRYDFVTCTEVAEHLVQPGEVLAQLLDLLKPKGILGIMTKQVKNQEAFKNWHYTRDPTHITFFSRSTFEWFARQNNCRVEFIGADVILLTRR</sequence>
<dbReference type="Gene3D" id="3.40.50.150">
    <property type="entry name" value="Vaccinia Virus protein VP39"/>
    <property type="match status" value="1"/>
</dbReference>
<dbReference type="RefSeq" id="WP_249699228.1">
    <property type="nucleotide sequence ID" value="NZ_JAMFLX010000010.1"/>
</dbReference>
<dbReference type="InterPro" id="IPR029063">
    <property type="entry name" value="SAM-dependent_MTases_sf"/>
</dbReference>
<evidence type="ECO:0000313" key="2">
    <source>
        <dbReference type="Proteomes" id="UP001203338"/>
    </source>
</evidence>
<protein>
    <submittedName>
        <fullName evidence="1">Class I SAM-dependent methyltransferase</fullName>
    </submittedName>
</protein>
<dbReference type="SUPFAM" id="SSF53335">
    <property type="entry name" value="S-adenosyl-L-methionine-dependent methyltransferases"/>
    <property type="match status" value="1"/>
</dbReference>
<keyword evidence="1" id="KW-0489">Methyltransferase</keyword>
<keyword evidence="1" id="KW-0808">Transferase</keyword>